<gene>
    <name evidence="1" type="ORF">HDK90DRAFT_553181</name>
</gene>
<protein>
    <submittedName>
        <fullName evidence="1">Uncharacterized protein</fullName>
    </submittedName>
</protein>
<accession>A0ABR1YLK7</accession>
<comment type="caution">
    <text evidence="1">The sequence shown here is derived from an EMBL/GenBank/DDBJ whole genome shotgun (WGS) entry which is preliminary data.</text>
</comment>
<reference evidence="1 2" key="1">
    <citation type="submission" date="2024-04" db="EMBL/GenBank/DDBJ databases">
        <title>Phyllosticta paracitricarpa is synonymous to the EU quarantine fungus P. citricarpa based on phylogenomic analyses.</title>
        <authorList>
            <consortium name="Lawrence Berkeley National Laboratory"/>
            <person name="Van Ingen-Buijs V.A."/>
            <person name="Van Westerhoven A.C."/>
            <person name="Haridas S."/>
            <person name="Skiadas P."/>
            <person name="Martin F."/>
            <person name="Groenewald J.Z."/>
            <person name="Crous P.W."/>
            <person name="Seidl M.F."/>
        </authorList>
    </citation>
    <scope>NUCLEOTIDE SEQUENCE [LARGE SCALE GENOMIC DNA]</scope>
    <source>
        <strain evidence="1 2">CBS 123374</strain>
    </source>
</reference>
<keyword evidence="2" id="KW-1185">Reference proteome</keyword>
<organism evidence="1 2">
    <name type="scientific">Phyllosticta capitalensis</name>
    <dbReference type="NCBI Taxonomy" id="121624"/>
    <lineage>
        <taxon>Eukaryota</taxon>
        <taxon>Fungi</taxon>
        <taxon>Dikarya</taxon>
        <taxon>Ascomycota</taxon>
        <taxon>Pezizomycotina</taxon>
        <taxon>Dothideomycetes</taxon>
        <taxon>Dothideomycetes incertae sedis</taxon>
        <taxon>Botryosphaeriales</taxon>
        <taxon>Phyllostictaceae</taxon>
        <taxon>Phyllosticta</taxon>
    </lineage>
</organism>
<dbReference type="EMBL" id="JBBWRZ010000006">
    <property type="protein sequence ID" value="KAK8233389.1"/>
    <property type="molecule type" value="Genomic_DNA"/>
</dbReference>
<evidence type="ECO:0000313" key="2">
    <source>
        <dbReference type="Proteomes" id="UP001492380"/>
    </source>
</evidence>
<proteinExistence type="predicted"/>
<name>A0ABR1YLK7_9PEZI</name>
<dbReference type="Proteomes" id="UP001492380">
    <property type="component" value="Unassembled WGS sequence"/>
</dbReference>
<sequence>MDVGMTDCFAHLINESVLLVRIIQGHMVTGGFNGIVFVWPVCAPGSSPVPSWTHGEYPGLAGAVVGGSDRSAAPYVREPVQCSARLSHRLSDICNCCCLPGQSTSRRYIVTKRTDMMVVVGLLSAFSCMVPVCLTTSRQSAQNPTVEHTCPAPPPPTRHRSGRIISERQTETRVERSGACLARVVACVRVVSYRTQTSAGGSGSGSGNVCPSIQRYFVDKKTEGQMAVRALPVAMGKAWQAWDKRKRRRHYTGSSDAWAGTQASKQAGGVM</sequence>
<evidence type="ECO:0000313" key="1">
    <source>
        <dbReference type="EMBL" id="KAK8233389.1"/>
    </source>
</evidence>